<evidence type="ECO:0000256" key="1">
    <source>
        <dbReference type="SAM" id="Phobius"/>
    </source>
</evidence>
<dbReference type="PANTHER" id="PTHR45947:SF3">
    <property type="entry name" value="SULFOQUINOVOSYL TRANSFERASE SQD2"/>
    <property type="match status" value="1"/>
</dbReference>
<dbReference type="STRING" id="1396821.SAMN05444515_103102"/>
<feature type="transmembrane region" description="Helical" evidence="1">
    <location>
        <begin position="69"/>
        <end position="91"/>
    </location>
</feature>
<keyword evidence="1" id="KW-0812">Transmembrane</keyword>
<evidence type="ECO:0000313" key="4">
    <source>
        <dbReference type="Proteomes" id="UP000199256"/>
    </source>
</evidence>
<dbReference type="InterPro" id="IPR050194">
    <property type="entry name" value="Glycosyltransferase_grp1"/>
</dbReference>
<dbReference type="Pfam" id="PF13692">
    <property type="entry name" value="Glyco_trans_1_4"/>
    <property type="match status" value="1"/>
</dbReference>
<sequence length="388" mass="43135">MGQVPLKIVYHHRTRGEDAQGIHVHELCQAFEELGHQVLKVAPLARRSSTRSSGSLQGNSLFGLGVPHALYELMAMAYNLVAFIVLSGAILRFRPHFIYERYSLFCVSGLLMARLLRKPFILEVNAPLSMELDQHGGLVFRRLAQGVENWLIQNADKTIVVTSAMAQIFVDRGIPREKLLVMPNGVNRDMFHAGVDGTLVRDRYGFQASTVIGFVGWIRPWHGVDGLLAAAPRLCARFPEARFLIVGEGPALLELKEQVARQGLEDKIIFTGSVPREGIPAHIAAMDIAVQPDVTSYASPIKLFEYLAIGRAVVAPEKPNITEVVDSRVAALFPERDWPAMEEALAALLVDQDRRREMGRCAAERVIQQGYHWQANAARVVDLVERAH</sequence>
<gene>
    <name evidence="3" type="ORF">SAMN05444515_103102</name>
</gene>
<evidence type="ECO:0000259" key="2">
    <source>
        <dbReference type="Pfam" id="PF13439"/>
    </source>
</evidence>
<keyword evidence="1" id="KW-1133">Transmembrane helix</keyword>
<dbReference type="CDD" id="cd03794">
    <property type="entry name" value="GT4_WbuB-like"/>
    <property type="match status" value="1"/>
</dbReference>
<dbReference type="PANTHER" id="PTHR45947">
    <property type="entry name" value="SULFOQUINOVOSYL TRANSFERASE SQD2"/>
    <property type="match status" value="1"/>
</dbReference>
<keyword evidence="1" id="KW-0472">Membrane</keyword>
<dbReference type="Proteomes" id="UP000199256">
    <property type="component" value="Unassembled WGS sequence"/>
</dbReference>
<reference evidence="4" key="1">
    <citation type="submission" date="2016-10" db="EMBL/GenBank/DDBJ databases">
        <authorList>
            <person name="Varghese N."/>
            <person name="Submissions S."/>
        </authorList>
    </citation>
    <scope>NUCLEOTIDE SEQUENCE [LARGE SCALE GENOMIC DNA]</scope>
    <source>
        <strain evidence="4">DSM 241</strain>
    </source>
</reference>
<dbReference type="SUPFAM" id="SSF53756">
    <property type="entry name" value="UDP-Glycosyltransferase/glycogen phosphorylase"/>
    <property type="match status" value="1"/>
</dbReference>
<feature type="domain" description="Glycosyltransferase subfamily 4-like N-terminal" evidence="2">
    <location>
        <begin position="21"/>
        <end position="189"/>
    </location>
</feature>
<organism evidence="3 4">
    <name type="scientific">Ectothiorhodospira marina</name>
    <dbReference type="NCBI Taxonomy" id="1396821"/>
    <lineage>
        <taxon>Bacteria</taxon>
        <taxon>Pseudomonadati</taxon>
        <taxon>Pseudomonadota</taxon>
        <taxon>Gammaproteobacteria</taxon>
        <taxon>Chromatiales</taxon>
        <taxon>Ectothiorhodospiraceae</taxon>
        <taxon>Ectothiorhodospira</taxon>
    </lineage>
</organism>
<dbReference type="AlphaFoldDB" id="A0A1H7ICD4"/>
<dbReference type="GO" id="GO:0016757">
    <property type="term" value="F:glycosyltransferase activity"/>
    <property type="evidence" value="ECO:0007669"/>
    <property type="project" value="TreeGrafter"/>
</dbReference>
<accession>A0A1H7ICD4</accession>
<name>A0A1H7ICD4_9GAMM</name>
<proteinExistence type="predicted"/>
<evidence type="ECO:0000313" key="3">
    <source>
        <dbReference type="EMBL" id="SEK60156.1"/>
    </source>
</evidence>
<dbReference type="InterPro" id="IPR028098">
    <property type="entry name" value="Glyco_trans_4-like_N"/>
</dbReference>
<protein>
    <submittedName>
        <fullName evidence="3">Glycosyltransferase involved in cell wall bisynthesis</fullName>
    </submittedName>
</protein>
<dbReference type="Gene3D" id="3.40.50.2000">
    <property type="entry name" value="Glycogen Phosphorylase B"/>
    <property type="match status" value="2"/>
</dbReference>
<dbReference type="EMBL" id="FOAA01000003">
    <property type="protein sequence ID" value="SEK60156.1"/>
    <property type="molecule type" value="Genomic_DNA"/>
</dbReference>
<keyword evidence="4" id="KW-1185">Reference proteome</keyword>
<dbReference type="Pfam" id="PF13439">
    <property type="entry name" value="Glyco_transf_4"/>
    <property type="match status" value="1"/>
</dbReference>
<keyword evidence="3" id="KW-0808">Transferase</keyword>